<dbReference type="AlphaFoldDB" id="A0A248JWU6"/>
<keyword evidence="7" id="KW-0812">Transmembrane</keyword>
<name>A0A248JWU6_9PROT</name>
<keyword evidence="4" id="KW-0597">Phosphoprotein</keyword>
<organism evidence="10 11">
    <name type="scientific">Nitrospirillum viridazoti CBAmc</name>
    <dbReference type="NCBI Taxonomy" id="1441467"/>
    <lineage>
        <taxon>Bacteria</taxon>
        <taxon>Pseudomonadati</taxon>
        <taxon>Pseudomonadota</taxon>
        <taxon>Alphaproteobacteria</taxon>
        <taxon>Rhodospirillales</taxon>
        <taxon>Azospirillaceae</taxon>
        <taxon>Nitrospirillum</taxon>
        <taxon>Nitrospirillum viridazoti</taxon>
    </lineage>
</organism>
<keyword evidence="7" id="KW-0472">Membrane</keyword>
<feature type="transmembrane region" description="Helical" evidence="7">
    <location>
        <begin position="262"/>
        <end position="283"/>
    </location>
</feature>
<comment type="catalytic activity">
    <reaction evidence="1">
        <text>ATP + protein L-histidine = ADP + protein N-phospho-L-histidine.</text>
        <dbReference type="EC" id="2.7.13.3"/>
    </reaction>
</comment>
<keyword evidence="5" id="KW-0808">Transferase</keyword>
<dbReference type="Gene3D" id="1.10.287.130">
    <property type="match status" value="1"/>
</dbReference>
<dbReference type="KEGG" id="nao:Y958_20405"/>
<dbReference type="PROSITE" id="PS50109">
    <property type="entry name" value="HIS_KIN"/>
    <property type="match status" value="1"/>
</dbReference>
<dbReference type="Proteomes" id="UP000197153">
    <property type="component" value="Chromosome 2"/>
</dbReference>
<proteinExistence type="predicted"/>
<evidence type="ECO:0000256" key="6">
    <source>
        <dbReference type="ARBA" id="ARBA00022777"/>
    </source>
</evidence>
<accession>A0A248JWU6</accession>
<dbReference type="GO" id="GO:0004673">
    <property type="term" value="F:protein histidine kinase activity"/>
    <property type="evidence" value="ECO:0007669"/>
    <property type="project" value="UniProtKB-EC"/>
</dbReference>
<dbReference type="EC" id="2.7.13.3" evidence="3"/>
<dbReference type="SUPFAM" id="SSF158472">
    <property type="entry name" value="HAMP domain-like"/>
    <property type="match status" value="1"/>
</dbReference>
<keyword evidence="6" id="KW-0418">Kinase</keyword>
<dbReference type="Pfam" id="PF00672">
    <property type="entry name" value="HAMP"/>
    <property type="match status" value="1"/>
</dbReference>
<dbReference type="InterPro" id="IPR003660">
    <property type="entry name" value="HAMP_dom"/>
</dbReference>
<evidence type="ECO:0000256" key="2">
    <source>
        <dbReference type="ARBA" id="ARBA00004370"/>
    </source>
</evidence>
<evidence type="ECO:0000256" key="3">
    <source>
        <dbReference type="ARBA" id="ARBA00012438"/>
    </source>
</evidence>
<protein>
    <recommendedName>
        <fullName evidence="3">histidine kinase</fullName>
        <ecNumber evidence="3">2.7.13.3</ecNumber>
    </recommendedName>
</protein>
<dbReference type="Pfam" id="PF12729">
    <property type="entry name" value="4HB_MCP_1"/>
    <property type="match status" value="1"/>
</dbReference>
<evidence type="ECO:0000313" key="10">
    <source>
        <dbReference type="EMBL" id="ASG23197.1"/>
    </source>
</evidence>
<evidence type="ECO:0000313" key="11">
    <source>
        <dbReference type="Proteomes" id="UP000197153"/>
    </source>
</evidence>
<feature type="domain" description="HAMP" evidence="9">
    <location>
        <begin position="284"/>
        <end position="337"/>
    </location>
</feature>
<dbReference type="PANTHER" id="PTHR43065:SF42">
    <property type="entry name" value="TWO-COMPONENT SENSOR PPRA"/>
    <property type="match status" value="1"/>
</dbReference>
<dbReference type="SMART" id="SM00304">
    <property type="entry name" value="HAMP"/>
    <property type="match status" value="1"/>
</dbReference>
<feature type="domain" description="Histidine kinase" evidence="8">
    <location>
        <begin position="385"/>
        <end position="624"/>
    </location>
</feature>
<sequence length="640" mass="68906">MTCLFPAGAPPGQRLPPGHVRPRCRDWPDGGSQAEAWLMAQSSGPRSLEMGTAEMVATAPLLPPADLSNRIARTAGGLTLRLRLLLAFGLLTLGVALVGGLAMDRLGALNDKAAVIRDNWLPSTAVNGQMISAIKSHRLAEARLLFAPEADLERSLQALDQRNQDVEIARRDYQQYIVMNTEDEQRLNAFDQAWAAGQQYQMRLRDLVREHDRDQAIALYNGPLRDADTQATDAILRDLAFNVNQGRATAREGNAIYAATRALLWSAIGLAVVTGAGLAWLAIRTIAAPIQAMTLATEAFAQGHYGHPLPCTDRRDEIAGLAAALAVLRDKSAERDRLIATRTNEAQSLSAAKTEAETNLATLRQLQDQLVESEKLAALGSLVAGVAHEVNSPLGVAVSASSTLALETKRFLAAIEAGQLRQSTVDRFARVARDSTDLLERNLDRATTLVQHFKQVAVDRASSQRRRFNLGEMVSDTLTTLGPMLRRASYRVETAIPDGIDLDSYPGPLGQVLTNLIQNAELHAFDAALPARERQTTGQLLRIEASRSARDVTLRVQDNGAGMGEDVRRRLFEPFFTTKMGQGGSGLGMHIVYNIVTGILGGAIAVASTPGKGTTVTLTVPLMAPHNADDEPSSSPGEPG</sequence>
<evidence type="ECO:0000256" key="7">
    <source>
        <dbReference type="SAM" id="Phobius"/>
    </source>
</evidence>
<dbReference type="GO" id="GO:0007165">
    <property type="term" value="P:signal transduction"/>
    <property type="evidence" value="ECO:0007669"/>
    <property type="project" value="InterPro"/>
</dbReference>
<evidence type="ECO:0000256" key="1">
    <source>
        <dbReference type="ARBA" id="ARBA00000085"/>
    </source>
</evidence>
<dbReference type="EMBL" id="CP022111">
    <property type="protein sequence ID" value="ASG23197.1"/>
    <property type="molecule type" value="Genomic_DNA"/>
</dbReference>
<dbReference type="SMART" id="SM00387">
    <property type="entry name" value="HATPase_c"/>
    <property type="match status" value="1"/>
</dbReference>
<dbReference type="InterPro" id="IPR003594">
    <property type="entry name" value="HATPase_dom"/>
</dbReference>
<feature type="transmembrane region" description="Helical" evidence="7">
    <location>
        <begin position="84"/>
        <end position="103"/>
    </location>
</feature>
<dbReference type="PROSITE" id="PS50885">
    <property type="entry name" value="HAMP"/>
    <property type="match status" value="1"/>
</dbReference>
<dbReference type="PRINTS" id="PR00344">
    <property type="entry name" value="BCTRLSENSOR"/>
</dbReference>
<evidence type="ECO:0000259" key="8">
    <source>
        <dbReference type="PROSITE" id="PS50109"/>
    </source>
</evidence>
<keyword evidence="11" id="KW-1185">Reference proteome</keyword>
<dbReference type="InterPro" id="IPR024478">
    <property type="entry name" value="HlyB_4HB_MCP"/>
</dbReference>
<dbReference type="InterPro" id="IPR005467">
    <property type="entry name" value="His_kinase_dom"/>
</dbReference>
<reference evidence="10 11" key="1">
    <citation type="submission" date="2017-06" db="EMBL/GenBank/DDBJ databases">
        <title>Complete genome sequence of Nitrospirillum amazonense strain CBAmC, an endophytic nitrogen-fixing and plant growth-promoting bacterium, isolated from sugarcane.</title>
        <authorList>
            <person name="Schwab S."/>
            <person name="dos Santos Teixeira K.R."/>
            <person name="Simoes Araujo J.L."/>
            <person name="Soares Vidal M."/>
            <person name="Borges de Freitas H.R."/>
            <person name="Rivello Crivelaro A.L."/>
            <person name="Bueno de Camargo Nunes A."/>
            <person name="dos Santos C.M."/>
            <person name="Palmeira da Silva Rosa D."/>
            <person name="da Silva Padilha D."/>
            <person name="da Silva E."/>
            <person name="Araujo Terra L."/>
            <person name="Soares Mendes V."/>
            <person name="Farinelli L."/>
            <person name="Magalhaes Cruz L."/>
            <person name="Baldani J.I."/>
        </authorList>
    </citation>
    <scope>NUCLEOTIDE SEQUENCE [LARGE SCALE GENOMIC DNA]</scope>
    <source>
        <strain evidence="10 11">CBAmC</strain>
    </source>
</reference>
<gene>
    <name evidence="10" type="ORF">Y958_20405</name>
</gene>
<dbReference type="GO" id="GO:0016020">
    <property type="term" value="C:membrane"/>
    <property type="evidence" value="ECO:0007669"/>
    <property type="project" value="UniProtKB-SubCell"/>
</dbReference>
<dbReference type="SUPFAM" id="SSF55874">
    <property type="entry name" value="ATPase domain of HSP90 chaperone/DNA topoisomerase II/histidine kinase"/>
    <property type="match status" value="1"/>
</dbReference>
<dbReference type="Gene3D" id="6.10.340.10">
    <property type="match status" value="1"/>
</dbReference>
<keyword evidence="7" id="KW-1133">Transmembrane helix</keyword>
<dbReference type="Pfam" id="PF02518">
    <property type="entry name" value="HATPase_c"/>
    <property type="match status" value="1"/>
</dbReference>
<comment type="subcellular location">
    <subcellularLocation>
        <location evidence="2">Membrane</location>
    </subcellularLocation>
</comment>
<evidence type="ECO:0000256" key="5">
    <source>
        <dbReference type="ARBA" id="ARBA00022679"/>
    </source>
</evidence>
<dbReference type="PANTHER" id="PTHR43065">
    <property type="entry name" value="SENSOR HISTIDINE KINASE"/>
    <property type="match status" value="1"/>
</dbReference>
<dbReference type="InterPro" id="IPR036890">
    <property type="entry name" value="HATPase_C_sf"/>
</dbReference>
<evidence type="ECO:0000256" key="4">
    <source>
        <dbReference type="ARBA" id="ARBA00022553"/>
    </source>
</evidence>
<dbReference type="Gene3D" id="3.30.565.10">
    <property type="entry name" value="Histidine kinase-like ATPase, C-terminal domain"/>
    <property type="match status" value="1"/>
</dbReference>
<dbReference type="InterPro" id="IPR004358">
    <property type="entry name" value="Sig_transdc_His_kin-like_C"/>
</dbReference>
<evidence type="ECO:0000259" key="9">
    <source>
        <dbReference type="PROSITE" id="PS50885"/>
    </source>
</evidence>